<feature type="transmembrane region" description="Helical" evidence="7">
    <location>
        <begin position="49"/>
        <end position="66"/>
    </location>
</feature>
<evidence type="ECO:0000256" key="3">
    <source>
        <dbReference type="ARBA" id="ARBA00022475"/>
    </source>
</evidence>
<sequence length="160" mass="17195">MTTLNNRLNSYSPAALLAFRVFFGLLFAVHGSAKLFGWPLGSSVPVGSWPMWWAGVIELVAGLLITVGLFTRVAAVIASGEMAVAYFWQHWPPLEGEPQSFWPMANGGEAAVLFCFGFLLLAAIGPGVYSIDGRRRPVGAATTTAAPPARGGLLSRFRRR</sequence>
<evidence type="ECO:0000256" key="5">
    <source>
        <dbReference type="ARBA" id="ARBA00022989"/>
    </source>
</evidence>
<keyword evidence="3" id="KW-1003">Cell membrane</keyword>
<comment type="subcellular location">
    <subcellularLocation>
        <location evidence="1">Cell membrane</location>
        <topology evidence="1">Multi-pass membrane protein</topology>
    </subcellularLocation>
</comment>
<dbReference type="EMBL" id="AP022599">
    <property type="protein sequence ID" value="BBY83206.1"/>
    <property type="molecule type" value="Genomic_DNA"/>
</dbReference>
<dbReference type="Proteomes" id="UP000467252">
    <property type="component" value="Chromosome"/>
</dbReference>
<feature type="transmembrane region" description="Helical" evidence="7">
    <location>
        <begin position="111"/>
        <end position="129"/>
    </location>
</feature>
<reference evidence="8 9" key="1">
    <citation type="journal article" date="2019" name="Emerg. Microbes Infect.">
        <title>Comprehensive subspecies identification of 175 nontuberculous mycobacteria species based on 7547 genomic profiles.</title>
        <authorList>
            <person name="Matsumoto Y."/>
            <person name="Kinjo T."/>
            <person name="Motooka D."/>
            <person name="Nabeya D."/>
            <person name="Jung N."/>
            <person name="Uechi K."/>
            <person name="Horii T."/>
            <person name="Iida T."/>
            <person name="Fujita J."/>
            <person name="Nakamura S."/>
        </authorList>
    </citation>
    <scope>NUCLEOTIDE SEQUENCE [LARGE SCALE GENOMIC DNA]</scope>
    <source>
        <strain evidence="8 9">JCM 6370</strain>
    </source>
</reference>
<dbReference type="AlphaFoldDB" id="A0A7I7UT30"/>
<feature type="transmembrane region" description="Helical" evidence="7">
    <location>
        <begin position="12"/>
        <end position="29"/>
    </location>
</feature>
<dbReference type="InterPro" id="IPR032808">
    <property type="entry name" value="DoxX"/>
</dbReference>
<gene>
    <name evidence="8" type="ORF">MPUL_43640</name>
</gene>
<keyword evidence="5 7" id="KW-1133">Transmembrane helix</keyword>
<evidence type="ECO:0000256" key="6">
    <source>
        <dbReference type="ARBA" id="ARBA00023136"/>
    </source>
</evidence>
<evidence type="ECO:0000256" key="2">
    <source>
        <dbReference type="ARBA" id="ARBA00006679"/>
    </source>
</evidence>
<organism evidence="8 9">
    <name type="scientific">Mycolicibacterium pulveris</name>
    <name type="common">Mycobacterium pulveris</name>
    <dbReference type="NCBI Taxonomy" id="36813"/>
    <lineage>
        <taxon>Bacteria</taxon>
        <taxon>Bacillati</taxon>
        <taxon>Actinomycetota</taxon>
        <taxon>Actinomycetes</taxon>
        <taxon>Mycobacteriales</taxon>
        <taxon>Mycobacteriaceae</taxon>
        <taxon>Mycolicibacterium</taxon>
    </lineage>
</organism>
<dbReference type="Pfam" id="PF07681">
    <property type="entry name" value="DoxX"/>
    <property type="match status" value="1"/>
</dbReference>
<dbReference type="PANTHER" id="PTHR33452">
    <property type="entry name" value="OXIDOREDUCTASE CATD-RELATED"/>
    <property type="match status" value="1"/>
</dbReference>
<protein>
    <submittedName>
        <fullName evidence="8">Membrane protein</fullName>
    </submittedName>
</protein>
<dbReference type="PANTHER" id="PTHR33452:SF4">
    <property type="entry name" value="BLL4328 PROTEIN"/>
    <property type="match status" value="1"/>
</dbReference>
<evidence type="ECO:0000313" key="9">
    <source>
        <dbReference type="Proteomes" id="UP000467252"/>
    </source>
</evidence>
<evidence type="ECO:0000256" key="4">
    <source>
        <dbReference type="ARBA" id="ARBA00022692"/>
    </source>
</evidence>
<keyword evidence="9" id="KW-1185">Reference proteome</keyword>
<dbReference type="InterPro" id="IPR051907">
    <property type="entry name" value="DoxX-like_oxidoreductase"/>
</dbReference>
<feature type="transmembrane region" description="Helical" evidence="7">
    <location>
        <begin position="73"/>
        <end position="91"/>
    </location>
</feature>
<accession>A0A7I7UT30</accession>
<name>A0A7I7UT30_MYCPV</name>
<dbReference type="RefSeq" id="WP_163903860.1">
    <property type="nucleotide sequence ID" value="NZ_AP022599.1"/>
</dbReference>
<evidence type="ECO:0000313" key="8">
    <source>
        <dbReference type="EMBL" id="BBY83206.1"/>
    </source>
</evidence>
<evidence type="ECO:0000256" key="7">
    <source>
        <dbReference type="SAM" id="Phobius"/>
    </source>
</evidence>
<keyword evidence="4 7" id="KW-0812">Transmembrane</keyword>
<proteinExistence type="inferred from homology"/>
<dbReference type="GO" id="GO:0005886">
    <property type="term" value="C:plasma membrane"/>
    <property type="evidence" value="ECO:0007669"/>
    <property type="project" value="UniProtKB-SubCell"/>
</dbReference>
<evidence type="ECO:0000256" key="1">
    <source>
        <dbReference type="ARBA" id="ARBA00004651"/>
    </source>
</evidence>
<comment type="similarity">
    <text evidence="2">Belongs to the DoxX family.</text>
</comment>
<keyword evidence="6 7" id="KW-0472">Membrane</keyword>